<comment type="caution">
    <text evidence="6">The sequence shown here is derived from an EMBL/GenBank/DDBJ whole genome shotgun (WGS) entry which is preliminary data.</text>
</comment>
<feature type="transmembrane region" description="Helical" evidence="5">
    <location>
        <begin position="259"/>
        <end position="280"/>
    </location>
</feature>
<keyword evidence="4 5" id="KW-0472">Membrane</keyword>
<gene>
    <name evidence="6" type="ORF">UV11_C0008G0035</name>
</gene>
<dbReference type="InterPro" id="IPR008217">
    <property type="entry name" value="Ccc1_fam"/>
</dbReference>
<evidence type="ECO:0008006" key="8">
    <source>
        <dbReference type="Google" id="ProtNLM"/>
    </source>
</evidence>
<dbReference type="GO" id="GO:0030026">
    <property type="term" value="P:intracellular manganese ion homeostasis"/>
    <property type="evidence" value="ECO:0007669"/>
    <property type="project" value="InterPro"/>
</dbReference>
<comment type="subcellular location">
    <subcellularLocation>
        <location evidence="1">Endomembrane system</location>
        <topology evidence="1">Multi-pass membrane protein</topology>
    </subcellularLocation>
</comment>
<feature type="transmembrane region" description="Helical" evidence="5">
    <location>
        <begin position="231"/>
        <end position="253"/>
    </location>
</feature>
<sequence length="318" mass="35297">MNNNNQQKLAKLLVLDELFDLTLYRRLYMVADQNVRPILGMLIPIEEKHLAHWQNFFNLKINELDFVRRIKLAILVFICRIFGVTAIHLILEAIEVYGVRKYLSLWEAHQGTSLGEATKAILIDEFEHEDKIVAKIAERKINPERIRNIFLGFNDGSVEILGAVSGFFAAFQDAASVLIAGFTVAVAGAISMAAGGFASSSSAEEISRTEHEKKDFLAGTRAKHEIREMPFRSAVIVGISYFIGAMTPIFPVLLGAKNVWSSIVVSGIAIILVSFVLSFLSGMRIMRRVLMNLLIIAAAVGISYSIGLLAKNWWGISI</sequence>
<dbReference type="GO" id="GO:0012505">
    <property type="term" value="C:endomembrane system"/>
    <property type="evidence" value="ECO:0007669"/>
    <property type="project" value="UniProtKB-SubCell"/>
</dbReference>
<evidence type="ECO:0000313" key="7">
    <source>
        <dbReference type="Proteomes" id="UP000034036"/>
    </source>
</evidence>
<protein>
    <recommendedName>
        <fullName evidence="8">Rubrerythrin diiron-binding domain-containing protein</fullName>
    </recommendedName>
</protein>
<feature type="transmembrane region" description="Helical" evidence="5">
    <location>
        <begin position="72"/>
        <end position="91"/>
    </location>
</feature>
<evidence type="ECO:0000313" key="6">
    <source>
        <dbReference type="EMBL" id="KKS48496.1"/>
    </source>
</evidence>
<evidence type="ECO:0000256" key="1">
    <source>
        <dbReference type="ARBA" id="ARBA00004127"/>
    </source>
</evidence>
<keyword evidence="3 5" id="KW-1133">Transmembrane helix</keyword>
<feature type="transmembrane region" description="Helical" evidence="5">
    <location>
        <begin position="177"/>
        <end position="198"/>
    </location>
</feature>
<dbReference type="Pfam" id="PF01988">
    <property type="entry name" value="VIT1"/>
    <property type="match status" value="1"/>
</dbReference>
<keyword evidence="2 5" id="KW-0812">Transmembrane</keyword>
<organism evidence="6 7">
    <name type="scientific">Candidatus Giovannonibacteria bacterium GW2011_GWF2_42_19</name>
    <dbReference type="NCBI Taxonomy" id="1618659"/>
    <lineage>
        <taxon>Bacteria</taxon>
        <taxon>Candidatus Giovannoniibacteriota</taxon>
    </lineage>
</organism>
<dbReference type="Proteomes" id="UP000034036">
    <property type="component" value="Unassembled WGS sequence"/>
</dbReference>
<dbReference type="PANTHER" id="PTHR31851">
    <property type="entry name" value="FE(2+)/MN(2+) TRANSPORTER PCL1"/>
    <property type="match status" value="1"/>
</dbReference>
<evidence type="ECO:0000256" key="5">
    <source>
        <dbReference type="SAM" id="Phobius"/>
    </source>
</evidence>
<dbReference type="AlphaFoldDB" id="A0A0G1BQG7"/>
<dbReference type="GO" id="GO:0005384">
    <property type="term" value="F:manganese ion transmembrane transporter activity"/>
    <property type="evidence" value="ECO:0007669"/>
    <property type="project" value="InterPro"/>
</dbReference>
<evidence type="ECO:0000256" key="2">
    <source>
        <dbReference type="ARBA" id="ARBA00022692"/>
    </source>
</evidence>
<reference evidence="6" key="1">
    <citation type="journal article" date="2015" name="Nature">
        <title>rRNA introns, odd ribosomes, and small enigmatic genomes across a large radiation of phyla.</title>
        <authorList>
            <person name="Brown C.T."/>
            <person name="Hug L.A."/>
            <person name="Thomas B.C."/>
            <person name="Sharon I."/>
            <person name="Castelle C.J."/>
            <person name="Singh A."/>
            <person name="Wilkins M.J."/>
            <person name="Williams K.H."/>
            <person name="Banfield J.F."/>
        </authorList>
    </citation>
    <scope>NUCLEOTIDE SEQUENCE [LARGE SCALE GENOMIC DNA]</scope>
</reference>
<proteinExistence type="predicted"/>
<accession>A0A0G1BQG7</accession>
<evidence type="ECO:0000256" key="4">
    <source>
        <dbReference type="ARBA" id="ARBA00023136"/>
    </source>
</evidence>
<dbReference type="EMBL" id="LCDF01000008">
    <property type="protein sequence ID" value="KKS48496.1"/>
    <property type="molecule type" value="Genomic_DNA"/>
</dbReference>
<dbReference type="PATRIC" id="fig|1618659.3.peg.358"/>
<dbReference type="STRING" id="1618659.UV11_C0008G0035"/>
<feature type="transmembrane region" description="Helical" evidence="5">
    <location>
        <begin position="289"/>
        <end position="310"/>
    </location>
</feature>
<evidence type="ECO:0000256" key="3">
    <source>
        <dbReference type="ARBA" id="ARBA00022989"/>
    </source>
</evidence>
<name>A0A0G1BQG7_9BACT</name>